<keyword evidence="9" id="KW-1185">Reference proteome</keyword>
<dbReference type="PANTHER" id="PTHR43840">
    <property type="entry name" value="MITOCHONDRIAL METAL TRANSPORTER 1-RELATED"/>
    <property type="match status" value="1"/>
</dbReference>
<keyword evidence="5 6" id="KW-0472">Membrane</keyword>
<dbReference type="RefSeq" id="WP_262875136.1">
    <property type="nucleotide sequence ID" value="NZ_BAABKW010000007.1"/>
</dbReference>
<evidence type="ECO:0000256" key="3">
    <source>
        <dbReference type="ARBA" id="ARBA00022692"/>
    </source>
</evidence>
<dbReference type="SUPFAM" id="SSF161111">
    <property type="entry name" value="Cation efflux protein transmembrane domain-like"/>
    <property type="match status" value="1"/>
</dbReference>
<dbReference type="PANTHER" id="PTHR43840:SF15">
    <property type="entry name" value="MITOCHONDRIAL METAL TRANSPORTER 1-RELATED"/>
    <property type="match status" value="1"/>
</dbReference>
<keyword evidence="2" id="KW-0813">Transport</keyword>
<feature type="transmembrane region" description="Helical" evidence="6">
    <location>
        <begin position="41"/>
        <end position="59"/>
    </location>
</feature>
<evidence type="ECO:0000259" key="7">
    <source>
        <dbReference type="Pfam" id="PF01545"/>
    </source>
</evidence>
<feature type="transmembrane region" description="Helical" evidence="6">
    <location>
        <begin position="109"/>
        <end position="131"/>
    </location>
</feature>
<evidence type="ECO:0000256" key="1">
    <source>
        <dbReference type="ARBA" id="ARBA00004141"/>
    </source>
</evidence>
<dbReference type="Proteomes" id="UP001596507">
    <property type="component" value="Unassembled WGS sequence"/>
</dbReference>
<feature type="transmembrane region" description="Helical" evidence="6">
    <location>
        <begin position="152"/>
        <end position="176"/>
    </location>
</feature>
<dbReference type="InterPro" id="IPR058533">
    <property type="entry name" value="Cation_efflux_TM"/>
</dbReference>
<evidence type="ECO:0000256" key="4">
    <source>
        <dbReference type="ARBA" id="ARBA00022989"/>
    </source>
</evidence>
<evidence type="ECO:0000256" key="6">
    <source>
        <dbReference type="SAM" id="Phobius"/>
    </source>
</evidence>
<name>A0ABW2HGH8_9MICO</name>
<comment type="caution">
    <text evidence="8">The sequence shown here is derived from an EMBL/GenBank/DDBJ whole genome shotgun (WGS) entry which is preliminary data.</text>
</comment>
<feature type="transmembrane region" description="Helical" evidence="6">
    <location>
        <begin position="79"/>
        <end position="103"/>
    </location>
</feature>
<dbReference type="Pfam" id="PF01545">
    <property type="entry name" value="Cation_efflux"/>
    <property type="match status" value="1"/>
</dbReference>
<keyword evidence="3 6" id="KW-0812">Transmembrane</keyword>
<feature type="transmembrane region" description="Helical" evidence="6">
    <location>
        <begin position="182"/>
        <end position="200"/>
    </location>
</feature>
<dbReference type="EMBL" id="JBHTBE010000004">
    <property type="protein sequence ID" value="MFC7270206.1"/>
    <property type="molecule type" value="Genomic_DNA"/>
</dbReference>
<protein>
    <submittedName>
        <fullName evidence="8">Cation transporter</fullName>
    </submittedName>
</protein>
<evidence type="ECO:0000256" key="5">
    <source>
        <dbReference type="ARBA" id="ARBA00023136"/>
    </source>
</evidence>
<keyword evidence="4 6" id="KW-1133">Transmembrane helix</keyword>
<accession>A0ABW2HGH8</accession>
<evidence type="ECO:0000256" key="2">
    <source>
        <dbReference type="ARBA" id="ARBA00022448"/>
    </source>
</evidence>
<comment type="subcellular location">
    <subcellularLocation>
        <location evidence="1">Membrane</location>
        <topology evidence="1">Multi-pass membrane protein</topology>
    </subcellularLocation>
</comment>
<evidence type="ECO:0000313" key="9">
    <source>
        <dbReference type="Proteomes" id="UP001596507"/>
    </source>
</evidence>
<dbReference type="InterPro" id="IPR027469">
    <property type="entry name" value="Cation_efflux_TMD_sf"/>
</dbReference>
<feature type="domain" description="Cation efflux protein transmembrane" evidence="7">
    <location>
        <begin position="10"/>
        <end position="208"/>
    </location>
</feature>
<reference evidence="9" key="1">
    <citation type="journal article" date="2019" name="Int. J. Syst. Evol. Microbiol.">
        <title>The Global Catalogue of Microorganisms (GCM) 10K type strain sequencing project: providing services to taxonomists for standard genome sequencing and annotation.</title>
        <authorList>
            <consortium name="The Broad Institute Genomics Platform"/>
            <consortium name="The Broad Institute Genome Sequencing Center for Infectious Disease"/>
            <person name="Wu L."/>
            <person name="Ma J."/>
        </authorList>
    </citation>
    <scope>NUCLEOTIDE SEQUENCE [LARGE SCALE GENOMIC DNA]</scope>
    <source>
        <strain evidence="9">CGMCC 1.15772</strain>
    </source>
</reference>
<gene>
    <name evidence="8" type="ORF">ACFQRL_14675</name>
</gene>
<evidence type="ECO:0000313" key="8">
    <source>
        <dbReference type="EMBL" id="MFC7270206.1"/>
    </source>
</evidence>
<dbReference type="InterPro" id="IPR050291">
    <property type="entry name" value="CDF_Transporter"/>
</dbReference>
<proteinExistence type="predicted"/>
<sequence>MATSESRALAVSLVATAVLGGGAVVWGVAAGARVILFDGVYMLAGIVLIAVSMMAARAAGSSPSAQYPFGRHAATPLAVALQGAALLGTLLYGAADAVVVIFAGGSDAAAGSVLAYGVVSAVASLAVLVVLRPAARVSSLANAEAVSWRAGMLLSAVIAIGGAAALLVSAGPWAAAADYVDPVLVLIACALIAPMAISLVRDGVRELLEAAPPADIRDRIDLAVAEGVAASGVVGAERTLPPAIVRATKLGQRLYVEVDFVVDRGVWSVDDEDAIRHGITERLEGLDLLIWATVELTTDPGLAAAE</sequence>
<dbReference type="Gene3D" id="1.20.1510.10">
    <property type="entry name" value="Cation efflux protein transmembrane domain"/>
    <property type="match status" value="1"/>
</dbReference>
<organism evidence="8 9">
    <name type="scientific">Microbacterium fluvii</name>
    <dbReference type="NCBI Taxonomy" id="415215"/>
    <lineage>
        <taxon>Bacteria</taxon>
        <taxon>Bacillati</taxon>
        <taxon>Actinomycetota</taxon>
        <taxon>Actinomycetes</taxon>
        <taxon>Micrococcales</taxon>
        <taxon>Microbacteriaceae</taxon>
        <taxon>Microbacterium</taxon>
    </lineage>
</organism>